<proteinExistence type="predicted"/>
<feature type="region of interest" description="Disordered" evidence="1">
    <location>
        <begin position="1"/>
        <end position="35"/>
    </location>
</feature>
<evidence type="ECO:0000313" key="3">
    <source>
        <dbReference type="Proteomes" id="UP000265520"/>
    </source>
</evidence>
<feature type="compositionally biased region" description="Basic and acidic residues" evidence="1">
    <location>
        <begin position="1"/>
        <end position="10"/>
    </location>
</feature>
<organism evidence="2 3">
    <name type="scientific">Trifolium medium</name>
    <dbReference type="NCBI Taxonomy" id="97028"/>
    <lineage>
        <taxon>Eukaryota</taxon>
        <taxon>Viridiplantae</taxon>
        <taxon>Streptophyta</taxon>
        <taxon>Embryophyta</taxon>
        <taxon>Tracheophyta</taxon>
        <taxon>Spermatophyta</taxon>
        <taxon>Magnoliopsida</taxon>
        <taxon>eudicotyledons</taxon>
        <taxon>Gunneridae</taxon>
        <taxon>Pentapetalae</taxon>
        <taxon>rosids</taxon>
        <taxon>fabids</taxon>
        <taxon>Fabales</taxon>
        <taxon>Fabaceae</taxon>
        <taxon>Papilionoideae</taxon>
        <taxon>50 kb inversion clade</taxon>
        <taxon>NPAAA clade</taxon>
        <taxon>Hologalegina</taxon>
        <taxon>IRL clade</taxon>
        <taxon>Trifolieae</taxon>
        <taxon>Trifolium</taxon>
    </lineage>
</organism>
<accession>A0A392T7Q4</accession>
<evidence type="ECO:0000256" key="1">
    <source>
        <dbReference type="SAM" id="MobiDB-lite"/>
    </source>
</evidence>
<comment type="caution">
    <text evidence="2">The sequence shown here is derived from an EMBL/GenBank/DDBJ whole genome shotgun (WGS) entry which is preliminary data.</text>
</comment>
<feature type="compositionally biased region" description="Polar residues" evidence="1">
    <location>
        <begin position="26"/>
        <end position="35"/>
    </location>
</feature>
<evidence type="ECO:0000313" key="2">
    <source>
        <dbReference type="EMBL" id="MCI56206.1"/>
    </source>
</evidence>
<protein>
    <submittedName>
        <fullName evidence="2">Uncharacterized protein</fullName>
    </submittedName>
</protein>
<reference evidence="2 3" key="1">
    <citation type="journal article" date="2018" name="Front. Plant Sci.">
        <title>Red Clover (Trifolium pratense) and Zigzag Clover (T. medium) - A Picture of Genomic Similarities and Differences.</title>
        <authorList>
            <person name="Dluhosova J."/>
            <person name="Istvanek J."/>
            <person name="Nedelnik J."/>
            <person name="Repkova J."/>
        </authorList>
    </citation>
    <scope>NUCLEOTIDE SEQUENCE [LARGE SCALE GENOMIC DNA]</scope>
    <source>
        <strain evidence="3">cv. 10/8</strain>
        <tissue evidence="2">Leaf</tissue>
    </source>
</reference>
<dbReference type="AlphaFoldDB" id="A0A392T7Q4"/>
<keyword evidence="3" id="KW-1185">Reference proteome</keyword>
<name>A0A392T7Q4_9FABA</name>
<dbReference type="EMBL" id="LXQA010508764">
    <property type="protein sequence ID" value="MCI56206.1"/>
    <property type="molecule type" value="Genomic_DNA"/>
</dbReference>
<feature type="non-terminal residue" evidence="2">
    <location>
        <position position="1"/>
    </location>
</feature>
<sequence>RGKRDSERGRRQARGCTADAGLGENENGSRQGKAG</sequence>
<dbReference type="Proteomes" id="UP000265520">
    <property type="component" value="Unassembled WGS sequence"/>
</dbReference>